<dbReference type="InterPro" id="IPR003790">
    <property type="entry name" value="GHL10"/>
</dbReference>
<dbReference type="Gene3D" id="2.60.40.10">
    <property type="entry name" value="Immunoglobulins"/>
    <property type="match status" value="1"/>
</dbReference>
<evidence type="ECO:0000313" key="4">
    <source>
        <dbReference type="Proteomes" id="UP000184192"/>
    </source>
</evidence>
<dbReference type="SUPFAM" id="SSF51445">
    <property type="entry name" value="(Trans)glycosidases"/>
    <property type="match status" value="1"/>
</dbReference>
<keyword evidence="3" id="KW-0449">Lipoprotein</keyword>
<dbReference type="Pfam" id="PF02638">
    <property type="entry name" value="GHL10"/>
    <property type="match status" value="1"/>
</dbReference>
<dbReference type="PANTHER" id="PTHR43405">
    <property type="entry name" value="GLYCOSYL HYDROLASE DIGH"/>
    <property type="match status" value="1"/>
</dbReference>
<evidence type="ECO:0000313" key="3">
    <source>
        <dbReference type="EMBL" id="SHI58470.1"/>
    </source>
</evidence>
<dbReference type="InterPro" id="IPR052177">
    <property type="entry name" value="Divisome_Glycosyl_Hydrolase"/>
</dbReference>
<dbReference type="Gene3D" id="3.20.20.80">
    <property type="entry name" value="Glycosidases"/>
    <property type="match status" value="1"/>
</dbReference>
<gene>
    <name evidence="3" type="ORF">SAMN05444350_10467</name>
</gene>
<dbReference type="eggNOG" id="COG1649">
    <property type="taxonomic scope" value="Bacteria"/>
</dbReference>
<protein>
    <submittedName>
        <fullName evidence="3">Uncharacterized lipoprotein YddW, UPF0748 family</fullName>
    </submittedName>
</protein>
<dbReference type="EMBL" id="FQZN01000004">
    <property type="protein sequence ID" value="SHI58470.1"/>
    <property type="molecule type" value="Genomic_DNA"/>
</dbReference>
<feature type="domain" description="Glycosyl hydrolase-like 10" evidence="2">
    <location>
        <begin position="94"/>
        <end position="385"/>
    </location>
</feature>
<dbReference type="InterPro" id="IPR017853">
    <property type="entry name" value="GH"/>
</dbReference>
<dbReference type="AlphaFoldDB" id="A0A1M6CBR4"/>
<evidence type="ECO:0000259" key="2">
    <source>
        <dbReference type="Pfam" id="PF02638"/>
    </source>
</evidence>
<name>A0A1M6CBR4_9BACE</name>
<accession>A0A1M6CBR4</accession>
<dbReference type="Proteomes" id="UP000184192">
    <property type="component" value="Unassembled WGS sequence"/>
</dbReference>
<dbReference type="InterPro" id="IPR013783">
    <property type="entry name" value="Ig-like_fold"/>
</dbReference>
<organism evidence="3 4">
    <name type="scientific">Bacteroides stercorirosoris</name>
    <dbReference type="NCBI Taxonomy" id="871324"/>
    <lineage>
        <taxon>Bacteria</taxon>
        <taxon>Pseudomonadati</taxon>
        <taxon>Bacteroidota</taxon>
        <taxon>Bacteroidia</taxon>
        <taxon>Bacteroidales</taxon>
        <taxon>Bacteroidaceae</taxon>
        <taxon>Bacteroides</taxon>
    </lineage>
</organism>
<keyword evidence="4" id="KW-1185">Reference proteome</keyword>
<sequence>MTRMTRIFKAALYIPAYHTEGKKNPRHPCHPCLKDYLHAEGEPCSSATLVNYHLQNHFIMKQLFFAILFAAFLLPLAAQSPSPGETPACPPKYEVRAAWVTAVYGLDWPRSRATTPEGVRKQKAELIEILDRLKAANFNTVLFQTRTRGDVLYRSKIEPFNSILTGKTAGDPGYDPLAFAVEECHKRGMECHAWMVAIPLGNRRHVTSLGKESVTKKKASICVPYKREYFLNPGHPETKEYLMSLVREVVNNYDVDGMHFDYLRYPENAPRFPDTYDFRKYGKGRDLAQWRRDNITEIVRHLYKGVKALKPWVKVSTCPVGKYRDTSRYPSRGWNAFHTVYQDAQGWLGEGIQDQIYPMLYFRGNHFYPFVLDWQEQSNGRQIIPGLGIYFLDPSEGNWTLDEVERQMNFTRAHKLAGQAHYRVKYLMDNTQGLYDALEENFYTAPALQPAMPWIDNVPPTAPTHLTVTRQPDGYTHLSWMPATDNDKRNVPAYVIYGSDTYPVDTSNPENIIAQRVQGTEYTYAPVRFWTAKRYFAVTAVDRCGNESEACR</sequence>
<keyword evidence="1" id="KW-0732">Signal</keyword>
<dbReference type="PANTHER" id="PTHR43405:SF1">
    <property type="entry name" value="GLYCOSYL HYDROLASE DIGH"/>
    <property type="match status" value="1"/>
</dbReference>
<evidence type="ECO:0000256" key="1">
    <source>
        <dbReference type="ARBA" id="ARBA00022729"/>
    </source>
</evidence>
<proteinExistence type="predicted"/>
<reference evidence="4" key="1">
    <citation type="submission" date="2016-11" db="EMBL/GenBank/DDBJ databases">
        <authorList>
            <person name="Varghese N."/>
            <person name="Submissions S."/>
        </authorList>
    </citation>
    <scope>NUCLEOTIDE SEQUENCE [LARGE SCALE GENOMIC DNA]</scope>
    <source>
        <strain evidence="4">DSM 26884</strain>
    </source>
</reference>